<dbReference type="STRING" id="1121950.SAMN02745243_04072"/>
<dbReference type="InterPro" id="IPR026002">
    <property type="entry name" value="ATC_hydrolase-like"/>
</dbReference>
<dbReference type="AlphaFoldDB" id="A0A1M6WQM8"/>
<proteinExistence type="predicted"/>
<dbReference type="RefSeq" id="WP_073113289.1">
    <property type="nucleotide sequence ID" value="NZ_FQZY01000117.1"/>
</dbReference>
<accession>A0A1M6WQM8</accession>
<sequence length="163" mass="19059">MSETSMKIEEMPILLRREVEALILKPFLEAFEKEVGKERTKEIVIDIIKKTARQAGHEAAERYGSNDFDSIEGIMQYHSMDGSLEMEFSKPEENQLMFKTVKCEYVEMYERIGMKEWGCLLSCLRDEEYYCGINPEFEFHRTQVLMNGGTCCDSLLIQKKERS</sequence>
<dbReference type="Proteomes" id="UP000184301">
    <property type="component" value="Unassembled WGS sequence"/>
</dbReference>
<name>A0A1M6WQM8_9FIRM</name>
<evidence type="ECO:0000313" key="2">
    <source>
        <dbReference type="Proteomes" id="UP000184301"/>
    </source>
</evidence>
<dbReference type="Pfam" id="PF14196">
    <property type="entry name" value="ATC_hydrolase"/>
    <property type="match status" value="1"/>
</dbReference>
<reference evidence="1 2" key="1">
    <citation type="submission" date="2016-11" db="EMBL/GenBank/DDBJ databases">
        <authorList>
            <person name="Jaros S."/>
            <person name="Januszkiewicz K."/>
            <person name="Wedrychowicz H."/>
        </authorList>
    </citation>
    <scope>NUCLEOTIDE SEQUENCE [LARGE SCALE GENOMIC DNA]</scope>
    <source>
        <strain evidence="1 2">DSM 15480</strain>
    </source>
</reference>
<protein>
    <submittedName>
        <fullName evidence="1">Fumarase, class II</fullName>
    </submittedName>
</protein>
<organism evidence="1 2">
    <name type="scientific">Hespellia stercorisuis DSM 15480</name>
    <dbReference type="NCBI Taxonomy" id="1121950"/>
    <lineage>
        <taxon>Bacteria</taxon>
        <taxon>Bacillati</taxon>
        <taxon>Bacillota</taxon>
        <taxon>Clostridia</taxon>
        <taxon>Lachnospirales</taxon>
        <taxon>Lachnospiraceae</taxon>
        <taxon>Hespellia</taxon>
    </lineage>
</organism>
<evidence type="ECO:0000313" key="1">
    <source>
        <dbReference type="EMBL" id="SHK95825.1"/>
    </source>
</evidence>
<gene>
    <name evidence="1" type="ORF">SAMN02745243_04072</name>
</gene>
<dbReference type="OrthoDB" id="1999999at2"/>
<keyword evidence="2" id="KW-1185">Reference proteome</keyword>
<dbReference type="EMBL" id="FQZY01000117">
    <property type="protein sequence ID" value="SHK95825.1"/>
    <property type="molecule type" value="Genomic_DNA"/>
</dbReference>